<organism evidence="1 2">
    <name type="scientific">Dactylosporangium salmoneum</name>
    <dbReference type="NCBI Taxonomy" id="53361"/>
    <lineage>
        <taxon>Bacteria</taxon>
        <taxon>Bacillati</taxon>
        <taxon>Actinomycetota</taxon>
        <taxon>Actinomycetes</taxon>
        <taxon>Micromonosporales</taxon>
        <taxon>Micromonosporaceae</taxon>
        <taxon>Dactylosporangium</taxon>
    </lineage>
</organism>
<reference evidence="1 2" key="1">
    <citation type="journal article" date="2019" name="Int. J. Syst. Evol. Microbiol.">
        <title>The Global Catalogue of Microorganisms (GCM) 10K type strain sequencing project: providing services to taxonomists for standard genome sequencing and annotation.</title>
        <authorList>
            <consortium name="The Broad Institute Genomics Platform"/>
            <consortium name="The Broad Institute Genome Sequencing Center for Infectious Disease"/>
            <person name="Wu L."/>
            <person name="Ma J."/>
        </authorList>
    </citation>
    <scope>NUCLEOTIDE SEQUENCE [LARGE SCALE GENOMIC DNA]</scope>
    <source>
        <strain evidence="1 2">JCM 3272</strain>
    </source>
</reference>
<dbReference type="EMBL" id="BAAARV010000081">
    <property type="protein sequence ID" value="GAA2376848.1"/>
    <property type="molecule type" value="Genomic_DNA"/>
</dbReference>
<dbReference type="Proteomes" id="UP001501444">
    <property type="component" value="Unassembled WGS sequence"/>
</dbReference>
<evidence type="ECO:0000313" key="2">
    <source>
        <dbReference type="Proteomes" id="UP001501444"/>
    </source>
</evidence>
<keyword evidence="2" id="KW-1185">Reference proteome</keyword>
<comment type="caution">
    <text evidence="1">The sequence shown here is derived from an EMBL/GenBank/DDBJ whole genome shotgun (WGS) entry which is preliminary data.</text>
</comment>
<evidence type="ECO:0000313" key="1">
    <source>
        <dbReference type="EMBL" id="GAA2376848.1"/>
    </source>
</evidence>
<evidence type="ECO:0008006" key="3">
    <source>
        <dbReference type="Google" id="ProtNLM"/>
    </source>
</evidence>
<name>A0ABN3HDJ7_9ACTN</name>
<sequence>MFSPDDLVYADLRHPRTEALVDLLTRTVYGDAVPPTLEQAGLNPGLYPLSTARLAWTQAVPDAFQRGRLGALVDAVSEMRPAFRQELDRRLEQALGVGWYHHADPYAWCFVGPRTVRAVIDRYELRAGLRQLARADYWVLVVHGPPRSGKSHTWLLLEHLRSAGGLAGHRFARVTTHYWTGEVTGPAFAESLAAKLGLRVDVTPSGELDDAWVRKFLDSLVGAYPHDHATRWIILDGLDRPGVHESARDLARGLIARVEDAELPHTRLVVTGLDPYGLPGSHAVRVEEIPAIDGEVLHRFLADVAGHLGRDTTEAELDACVAEILGPGTQPPDLALVEESVVRLVTTRWVSAHA</sequence>
<proteinExistence type="predicted"/>
<accession>A0ABN3HDJ7</accession>
<gene>
    <name evidence="1" type="ORF">GCM10010170_081240</name>
</gene>
<protein>
    <recommendedName>
        <fullName evidence="3">ATP-binding protein</fullName>
    </recommendedName>
</protein>
<dbReference type="RefSeq" id="WP_344617979.1">
    <property type="nucleotide sequence ID" value="NZ_BAAARV010000081.1"/>
</dbReference>